<dbReference type="GO" id="GO:0008119">
    <property type="term" value="F:thiopurine S-methyltransferase activity"/>
    <property type="evidence" value="ECO:0007669"/>
    <property type="project" value="TreeGrafter"/>
</dbReference>
<dbReference type="EMBL" id="ML977315">
    <property type="protein sequence ID" value="KAF2119800.1"/>
    <property type="molecule type" value="Genomic_DNA"/>
</dbReference>
<name>A0A6A5ZJI1_9PLEO</name>
<keyword evidence="6" id="KW-1185">Reference proteome</keyword>
<evidence type="ECO:0000313" key="5">
    <source>
        <dbReference type="EMBL" id="KAF2119800.1"/>
    </source>
</evidence>
<dbReference type="PROSITE" id="PS51585">
    <property type="entry name" value="SAM_MT_TPMT"/>
    <property type="match status" value="1"/>
</dbReference>
<protein>
    <submittedName>
        <fullName evidence="5">S-adenosyl-L-methionine-dependent methyltransferase</fullName>
    </submittedName>
</protein>
<gene>
    <name evidence="5" type="ORF">BDV96DRAFT_487039</name>
</gene>
<dbReference type="AlphaFoldDB" id="A0A6A5ZJI1"/>
<dbReference type="SUPFAM" id="SSF53335">
    <property type="entry name" value="S-adenosyl-L-methionine-dependent methyltransferases"/>
    <property type="match status" value="1"/>
</dbReference>
<organism evidence="5 6">
    <name type="scientific">Lophiotrema nucula</name>
    <dbReference type="NCBI Taxonomy" id="690887"/>
    <lineage>
        <taxon>Eukaryota</taxon>
        <taxon>Fungi</taxon>
        <taxon>Dikarya</taxon>
        <taxon>Ascomycota</taxon>
        <taxon>Pezizomycotina</taxon>
        <taxon>Dothideomycetes</taxon>
        <taxon>Pleosporomycetidae</taxon>
        <taxon>Pleosporales</taxon>
        <taxon>Lophiotremataceae</taxon>
        <taxon>Lophiotrema</taxon>
    </lineage>
</organism>
<evidence type="ECO:0000256" key="2">
    <source>
        <dbReference type="ARBA" id="ARBA00022679"/>
    </source>
</evidence>
<evidence type="ECO:0000256" key="4">
    <source>
        <dbReference type="SAM" id="MobiDB-lite"/>
    </source>
</evidence>
<dbReference type="PANTHER" id="PTHR10259">
    <property type="entry name" value="THIOPURINE S-METHYLTRANSFERASE"/>
    <property type="match status" value="1"/>
</dbReference>
<evidence type="ECO:0000256" key="3">
    <source>
        <dbReference type="ARBA" id="ARBA00022691"/>
    </source>
</evidence>
<dbReference type="GO" id="GO:0032259">
    <property type="term" value="P:methylation"/>
    <property type="evidence" value="ECO:0007669"/>
    <property type="project" value="UniProtKB-KW"/>
</dbReference>
<dbReference type="Pfam" id="PF05724">
    <property type="entry name" value="TPMT"/>
    <property type="match status" value="1"/>
</dbReference>
<evidence type="ECO:0000313" key="6">
    <source>
        <dbReference type="Proteomes" id="UP000799770"/>
    </source>
</evidence>
<evidence type="ECO:0000256" key="1">
    <source>
        <dbReference type="ARBA" id="ARBA00022603"/>
    </source>
</evidence>
<sequence>MSVDPSNVTAPKSAAPTQNQDRLKQHFAGRPESVHASRWDDLWKAGDFLPWDRGYTNPALIDTLHEKKELLGSPLKSDGSRKRALVPGCGKGYDLALLAAHGYDAYGIEISENAATAARKYLENPGEGKEGEYKVKDEKVGKGKTEIVLGDFFKDEWAQGAGGIGEGFDLIYDITFLSALPISLRATWAARMAELLAPTGILICLEFPTHKPLLSGGPPFPLPSVVYEELFKRPGEEISYDDAGKVVKSDKGESEEALVRVGYWKPARTHQVGIINGEVKDFVSVWKHK</sequence>
<dbReference type="InterPro" id="IPR029063">
    <property type="entry name" value="SAM-dependent_MTases_sf"/>
</dbReference>
<proteinExistence type="predicted"/>
<dbReference type="InterPro" id="IPR008854">
    <property type="entry name" value="TPMT"/>
</dbReference>
<feature type="compositionally biased region" description="Polar residues" evidence="4">
    <location>
        <begin position="1"/>
        <end position="20"/>
    </location>
</feature>
<dbReference type="PANTHER" id="PTHR10259:SF11">
    <property type="entry name" value="THIOPURINE S-METHYLTRANSFERASE"/>
    <property type="match status" value="1"/>
</dbReference>
<dbReference type="Gene3D" id="3.40.50.150">
    <property type="entry name" value="Vaccinia Virus protein VP39"/>
    <property type="match status" value="1"/>
</dbReference>
<keyword evidence="1 5" id="KW-0489">Methyltransferase</keyword>
<dbReference type="OrthoDB" id="276151at2759"/>
<dbReference type="CDD" id="cd02440">
    <property type="entry name" value="AdoMet_MTases"/>
    <property type="match status" value="1"/>
</dbReference>
<keyword evidence="2 5" id="KW-0808">Transferase</keyword>
<accession>A0A6A5ZJI1</accession>
<reference evidence="5" key="1">
    <citation type="journal article" date="2020" name="Stud. Mycol.">
        <title>101 Dothideomycetes genomes: a test case for predicting lifestyles and emergence of pathogens.</title>
        <authorList>
            <person name="Haridas S."/>
            <person name="Albert R."/>
            <person name="Binder M."/>
            <person name="Bloem J."/>
            <person name="Labutti K."/>
            <person name="Salamov A."/>
            <person name="Andreopoulos B."/>
            <person name="Baker S."/>
            <person name="Barry K."/>
            <person name="Bills G."/>
            <person name="Bluhm B."/>
            <person name="Cannon C."/>
            <person name="Castanera R."/>
            <person name="Culley D."/>
            <person name="Daum C."/>
            <person name="Ezra D."/>
            <person name="Gonzalez J."/>
            <person name="Henrissat B."/>
            <person name="Kuo A."/>
            <person name="Liang C."/>
            <person name="Lipzen A."/>
            <person name="Lutzoni F."/>
            <person name="Magnuson J."/>
            <person name="Mondo S."/>
            <person name="Nolan M."/>
            <person name="Ohm R."/>
            <person name="Pangilinan J."/>
            <person name="Park H.-J."/>
            <person name="Ramirez L."/>
            <person name="Alfaro M."/>
            <person name="Sun H."/>
            <person name="Tritt A."/>
            <person name="Yoshinaga Y."/>
            <person name="Zwiers L.-H."/>
            <person name="Turgeon B."/>
            <person name="Goodwin S."/>
            <person name="Spatafora J."/>
            <person name="Crous P."/>
            <person name="Grigoriev I."/>
        </authorList>
    </citation>
    <scope>NUCLEOTIDE SEQUENCE</scope>
    <source>
        <strain evidence="5">CBS 627.86</strain>
    </source>
</reference>
<dbReference type="Proteomes" id="UP000799770">
    <property type="component" value="Unassembled WGS sequence"/>
</dbReference>
<keyword evidence="3" id="KW-0949">S-adenosyl-L-methionine</keyword>
<feature type="region of interest" description="Disordered" evidence="4">
    <location>
        <begin position="1"/>
        <end position="31"/>
    </location>
</feature>